<reference evidence="2 3" key="1">
    <citation type="submission" date="2020-01" db="EMBL/GenBank/DDBJ databases">
        <title>Whole genome sequence of Heliobacterium gestii DSM 11169.</title>
        <authorList>
            <person name="Kyndt J.A."/>
            <person name="Meyer T.E."/>
        </authorList>
    </citation>
    <scope>NUCLEOTIDE SEQUENCE [LARGE SCALE GENOMIC DNA]</scope>
    <source>
        <strain evidence="2 3">DSM 11169</strain>
    </source>
</reference>
<evidence type="ECO:0000313" key="3">
    <source>
        <dbReference type="Proteomes" id="UP000471031"/>
    </source>
</evidence>
<dbReference type="GO" id="GO:0009103">
    <property type="term" value="P:lipopolysaccharide biosynthetic process"/>
    <property type="evidence" value="ECO:0007669"/>
    <property type="project" value="TreeGrafter"/>
</dbReference>
<dbReference type="OrthoDB" id="9816564at2"/>
<organism evidence="2 3">
    <name type="scientific">Heliomicrobium gestii</name>
    <name type="common">Heliobacterium gestii</name>
    <dbReference type="NCBI Taxonomy" id="2699"/>
    <lineage>
        <taxon>Bacteria</taxon>
        <taxon>Bacillati</taxon>
        <taxon>Bacillota</taxon>
        <taxon>Clostridia</taxon>
        <taxon>Eubacteriales</taxon>
        <taxon>Heliobacteriaceae</taxon>
        <taxon>Heliomicrobium</taxon>
    </lineage>
</organism>
<evidence type="ECO:0000256" key="1">
    <source>
        <dbReference type="ARBA" id="ARBA00022679"/>
    </source>
</evidence>
<accession>A0A845LB28</accession>
<dbReference type="EMBL" id="WXEX01000001">
    <property type="protein sequence ID" value="MZP41715.1"/>
    <property type="molecule type" value="Genomic_DNA"/>
</dbReference>
<dbReference type="AlphaFoldDB" id="A0A845LB28"/>
<dbReference type="Pfam" id="PF13692">
    <property type="entry name" value="Glyco_trans_1_4"/>
    <property type="match status" value="1"/>
</dbReference>
<dbReference type="PANTHER" id="PTHR46401:SF2">
    <property type="entry name" value="GLYCOSYLTRANSFERASE WBBK-RELATED"/>
    <property type="match status" value="1"/>
</dbReference>
<protein>
    <submittedName>
        <fullName evidence="2">Glycosyltransferase</fullName>
    </submittedName>
</protein>
<gene>
    <name evidence="2" type="ORF">GTO89_01550</name>
</gene>
<keyword evidence="1 2" id="KW-0808">Transferase</keyword>
<proteinExistence type="predicted"/>
<dbReference type="Proteomes" id="UP000471031">
    <property type="component" value="Unassembled WGS sequence"/>
</dbReference>
<dbReference type="PANTHER" id="PTHR46401">
    <property type="entry name" value="GLYCOSYLTRANSFERASE WBBK-RELATED"/>
    <property type="match status" value="1"/>
</dbReference>
<comment type="caution">
    <text evidence="2">The sequence shown here is derived from an EMBL/GenBank/DDBJ whole genome shotgun (WGS) entry which is preliminary data.</text>
</comment>
<keyword evidence="3" id="KW-1185">Reference proteome</keyword>
<dbReference type="GO" id="GO:0016757">
    <property type="term" value="F:glycosyltransferase activity"/>
    <property type="evidence" value="ECO:0007669"/>
    <property type="project" value="TreeGrafter"/>
</dbReference>
<dbReference type="RefSeq" id="WP_161260288.1">
    <property type="nucleotide sequence ID" value="NZ_JAFBDC010000001.1"/>
</dbReference>
<name>A0A845LB28_HELGE</name>
<evidence type="ECO:0000313" key="2">
    <source>
        <dbReference type="EMBL" id="MZP41715.1"/>
    </source>
</evidence>
<dbReference type="Gene3D" id="3.40.50.2000">
    <property type="entry name" value="Glycogen Phosphorylase B"/>
    <property type="match status" value="1"/>
</dbReference>
<dbReference type="SUPFAM" id="SSF53756">
    <property type="entry name" value="UDP-Glycosyltransferase/glycogen phosphorylase"/>
    <property type="match status" value="1"/>
</dbReference>
<sequence>MIVLGMHPYPWHDDQISDTMRSMTKAFSGVRPVFINPSVGFSRAQKENYALRFRWTSVEDEAVHVCTRPLETVPASFGLGKVKHRWTLRQLNGFIASILGEDWRRESLLYVSSGGIAQSYETAEALGAPLMALDILDDNLAFPGISPREKAMLEAFFAALLARSAVATVVSDYLYQKLANQQPEKIKLLPNGVDVRRYSYCPDYSKEIAELRGLERPLIGFVGAITSWIDLELLLKIADRMAKGTLVMAGPVVQEAISRDLFARLTDHPRVAFTGPVPPQRVPHFLHQFDVLLLPRNYAPHSLASDPLKLYEYMATGKPVLSTALPSALRFRDAIYVGQGHEEVIALLEKALFDWSPERSQKCRDAVAAMTWENRAKTLLEWVEAAAPARRLH</sequence>